<feature type="compositionally biased region" description="Basic and acidic residues" evidence="9">
    <location>
        <begin position="825"/>
        <end position="839"/>
    </location>
</feature>
<dbReference type="Gene3D" id="3.40.50.300">
    <property type="entry name" value="P-loop containing nucleotide triphosphate hydrolases"/>
    <property type="match status" value="1"/>
</dbReference>
<dbReference type="Pfam" id="PF25361">
    <property type="entry name" value="AAA_lid_RFC1"/>
    <property type="match status" value="1"/>
</dbReference>
<dbReference type="InterPro" id="IPR012178">
    <property type="entry name" value="RFC1"/>
</dbReference>
<feature type="compositionally biased region" description="Basic residues" evidence="9">
    <location>
        <begin position="862"/>
        <end position="873"/>
    </location>
</feature>
<dbReference type="GO" id="GO:0006271">
    <property type="term" value="P:DNA strand elongation involved in DNA replication"/>
    <property type="evidence" value="ECO:0007669"/>
    <property type="project" value="UniProtKB-ARBA"/>
</dbReference>
<dbReference type="SUPFAM" id="SSF48019">
    <property type="entry name" value="post-AAA+ oligomerization domain-like"/>
    <property type="match status" value="1"/>
</dbReference>
<feature type="domain" description="BRCT" evidence="10">
    <location>
        <begin position="163"/>
        <end position="241"/>
    </location>
</feature>
<evidence type="ECO:0000313" key="11">
    <source>
        <dbReference type="EMBL" id="KAJ1964514.1"/>
    </source>
</evidence>
<dbReference type="Pfam" id="PF00004">
    <property type="entry name" value="AAA"/>
    <property type="match status" value="1"/>
</dbReference>
<dbReference type="FunFam" id="3.40.50.300:FF:000395">
    <property type="entry name" value="Replication factor C subunit 1"/>
    <property type="match status" value="1"/>
</dbReference>
<feature type="region of interest" description="Disordered" evidence="9">
    <location>
        <begin position="1"/>
        <end position="161"/>
    </location>
</feature>
<feature type="compositionally biased region" description="Basic residues" evidence="9">
    <location>
        <begin position="12"/>
        <end position="21"/>
    </location>
</feature>
<dbReference type="PANTHER" id="PTHR23389:SF6">
    <property type="entry name" value="REPLICATION FACTOR C SUBUNIT 1"/>
    <property type="match status" value="1"/>
</dbReference>
<proteinExistence type="inferred from homology"/>
<feature type="region of interest" description="Disordered" evidence="9">
    <location>
        <begin position="250"/>
        <end position="295"/>
    </location>
</feature>
<dbReference type="SUPFAM" id="SSF52113">
    <property type="entry name" value="BRCT domain"/>
    <property type="match status" value="1"/>
</dbReference>
<dbReference type="InterPro" id="IPR003959">
    <property type="entry name" value="ATPase_AAA_core"/>
</dbReference>
<comment type="caution">
    <text evidence="11">The sequence shown here is derived from an EMBL/GenBank/DDBJ whole genome shotgun (WGS) entry which is preliminary data.</text>
</comment>
<dbReference type="InterPro" id="IPR027417">
    <property type="entry name" value="P-loop_NTPase"/>
</dbReference>
<feature type="compositionally biased region" description="Basic and acidic residues" evidence="9">
    <location>
        <begin position="68"/>
        <end position="79"/>
    </location>
</feature>
<sequence>MPKKVATETPKRSRLVRKRDMHKSPPPEEDHTADKDVMEVDPADFFSGTAKPRSTKKELDCAPAAESPSHDDVPRQIKEEEVEQEPQAAPKTVAKRASKSAAAKAKTVKPSPSDNASGTDRESIIARFGKPIEEVPEKKSYGHWAQKTGTGPAAPGSKALPRGDENCLSGLTFVFTGDLTSIARSDGESLVKRHGGRVTSAVSSKTSFLVVGDDPGASKMAKGQKLGIKMLDEDSLFDLIRALSPNVPTETLAVESQPSTPTPPLPTPASTKPVPVSKVKSPIPIPSGGTGESRLWTDKYRPRTLKDLCGNKGMVEKILAYLKGFIPGSGVPRDPQKKAVLISGVPGIGKTTAVQLACETLGFQAIEMNASDTRSKKSLDAVVRELTGNHTMSSYFANTVGQQNAKSMDHSSHPNGAVLVMDEVDGMSAGDRGGSAELIQIIKKSKVPIVCICNDRSSQKVRNLANYCLQLTFRRPDVSTIANRVKEIAKQEGLSCSPNALETLITSTNSDIRQTLNLLSAYRLSNTHLSFDQSETYGAQTKKHLTLGPFDMVGQFLNGKSYQESSFADLLDCYFHDYSLAPLFVQENYLVPGSTWARNRSRSPRDLAIYELEALSHAAEAISDGDLMAQVINSSQQWSLLPAHAAVSCVLPGYYAHGFQGGQYRFPGWLGKNSQTGKYTRLLRELQTHMRIRTSGDKDEVRQSYLPALAPALTLPLVEEGQAGIPSVMAIMDHYYLTKDNWDSVVDLQLYTNPSANPLKHIPTAVKSAFTRQYNSASHPTMTTGVAGIKRGAATIESSQSVPDSEDVVVEDSPGDEDGQGDEDSTGKNDDSAEADHLIKVKKPKSGRAGTTKGKTTAKGSGSRRGRGRGRGK</sequence>
<name>A0A9W8E710_9FUNG</name>
<evidence type="ECO:0000256" key="2">
    <source>
        <dbReference type="ARBA" id="ARBA00006116"/>
    </source>
</evidence>
<keyword evidence="5 8" id="KW-0547">Nucleotide-binding</keyword>
<comment type="subcellular location">
    <subcellularLocation>
        <location evidence="1 8">Nucleus</location>
    </subcellularLocation>
</comment>
<evidence type="ECO:0000256" key="8">
    <source>
        <dbReference type="PIRNR" id="PIRNR036578"/>
    </source>
</evidence>
<dbReference type="SMART" id="SM00382">
    <property type="entry name" value="AAA"/>
    <property type="match status" value="1"/>
</dbReference>
<feature type="compositionally biased region" description="Low complexity" evidence="9">
    <location>
        <begin position="99"/>
        <end position="113"/>
    </location>
</feature>
<keyword evidence="6 8" id="KW-0067">ATP-binding</keyword>
<feature type="compositionally biased region" description="Low complexity" evidence="9">
    <location>
        <begin position="847"/>
        <end position="861"/>
    </location>
</feature>
<dbReference type="InterPro" id="IPR047854">
    <property type="entry name" value="RFC_lid"/>
</dbReference>
<evidence type="ECO:0000256" key="6">
    <source>
        <dbReference type="ARBA" id="ARBA00022840"/>
    </source>
</evidence>
<keyword evidence="7 8" id="KW-0539">Nucleus</keyword>
<dbReference type="GO" id="GO:0016887">
    <property type="term" value="F:ATP hydrolysis activity"/>
    <property type="evidence" value="ECO:0007669"/>
    <property type="project" value="InterPro"/>
</dbReference>
<feature type="compositionally biased region" description="Basic and acidic residues" evidence="9">
    <location>
        <begin position="1"/>
        <end position="11"/>
    </location>
</feature>
<dbReference type="OrthoDB" id="446168at2759"/>
<dbReference type="GO" id="GO:0005634">
    <property type="term" value="C:nucleus"/>
    <property type="evidence" value="ECO:0007669"/>
    <property type="project" value="UniProtKB-SubCell"/>
</dbReference>
<dbReference type="InterPro" id="IPR036420">
    <property type="entry name" value="BRCT_dom_sf"/>
</dbReference>
<dbReference type="PANTHER" id="PTHR23389">
    <property type="entry name" value="CHROMOSOME TRANSMISSION FIDELITY FACTOR 18"/>
    <property type="match status" value="1"/>
</dbReference>
<keyword evidence="12" id="KW-1185">Reference proteome</keyword>
<keyword evidence="4 8" id="KW-0235">DNA replication</keyword>
<dbReference type="CDD" id="cd00009">
    <property type="entry name" value="AAA"/>
    <property type="match status" value="1"/>
</dbReference>
<feature type="compositionally biased region" description="Basic and acidic residues" evidence="9">
    <location>
        <begin position="22"/>
        <end position="38"/>
    </location>
</feature>
<dbReference type="InterPro" id="IPR013725">
    <property type="entry name" value="DNA_replication_fac_RFC1_C"/>
</dbReference>
<dbReference type="Gene3D" id="3.40.50.10190">
    <property type="entry name" value="BRCT domain"/>
    <property type="match status" value="1"/>
</dbReference>
<dbReference type="GO" id="GO:0006281">
    <property type="term" value="P:DNA repair"/>
    <property type="evidence" value="ECO:0007669"/>
    <property type="project" value="InterPro"/>
</dbReference>
<dbReference type="SMART" id="SM00292">
    <property type="entry name" value="BRCT"/>
    <property type="match status" value="1"/>
</dbReference>
<dbReference type="Gene3D" id="1.20.272.10">
    <property type="match status" value="1"/>
</dbReference>
<comment type="similarity">
    <text evidence="2 8">Belongs to the activator 1 large subunit family.</text>
</comment>
<dbReference type="SUPFAM" id="SSF52540">
    <property type="entry name" value="P-loop containing nucleoside triphosphate hydrolases"/>
    <property type="match status" value="1"/>
</dbReference>
<feature type="compositionally biased region" description="Acidic residues" evidence="9">
    <location>
        <begin position="804"/>
        <end position="824"/>
    </location>
</feature>
<dbReference type="InterPro" id="IPR003593">
    <property type="entry name" value="AAA+_ATPase"/>
</dbReference>
<dbReference type="GO" id="GO:0005663">
    <property type="term" value="C:DNA replication factor C complex"/>
    <property type="evidence" value="ECO:0007669"/>
    <property type="project" value="InterPro"/>
</dbReference>
<dbReference type="Proteomes" id="UP001150925">
    <property type="component" value="Unassembled WGS sequence"/>
</dbReference>
<evidence type="ECO:0000256" key="9">
    <source>
        <dbReference type="SAM" id="MobiDB-lite"/>
    </source>
</evidence>
<protein>
    <recommendedName>
        <fullName evidence="3 8">Replication factor C subunit 1</fullName>
    </recommendedName>
</protein>
<evidence type="ECO:0000256" key="1">
    <source>
        <dbReference type="ARBA" id="ARBA00004123"/>
    </source>
</evidence>
<evidence type="ECO:0000313" key="12">
    <source>
        <dbReference type="Proteomes" id="UP001150925"/>
    </source>
</evidence>
<evidence type="ECO:0000256" key="7">
    <source>
        <dbReference type="ARBA" id="ARBA00023242"/>
    </source>
</evidence>
<gene>
    <name evidence="11" type="primary">rfc1</name>
    <name evidence="11" type="ORF">IWQ62_002911</name>
</gene>
<evidence type="ECO:0000256" key="3">
    <source>
        <dbReference type="ARBA" id="ARBA00020401"/>
    </source>
</evidence>
<dbReference type="FunFam" id="3.40.50.10190:FF:000001">
    <property type="entry name" value="Replication factor C subunit 1"/>
    <property type="match status" value="1"/>
</dbReference>
<feature type="compositionally biased region" description="Low complexity" evidence="9">
    <location>
        <begin position="268"/>
        <end position="282"/>
    </location>
</feature>
<dbReference type="PROSITE" id="PS50172">
    <property type="entry name" value="BRCT"/>
    <property type="match status" value="1"/>
</dbReference>
<accession>A0A9W8E710</accession>
<dbReference type="GO" id="GO:0005524">
    <property type="term" value="F:ATP binding"/>
    <property type="evidence" value="ECO:0007669"/>
    <property type="project" value="UniProtKB-UniRule"/>
</dbReference>
<dbReference type="Gene3D" id="1.10.8.60">
    <property type="match status" value="1"/>
</dbReference>
<dbReference type="AlphaFoldDB" id="A0A9W8E710"/>
<dbReference type="Pfam" id="PF08519">
    <property type="entry name" value="RFC1"/>
    <property type="match status" value="1"/>
</dbReference>
<dbReference type="GO" id="GO:0003689">
    <property type="term" value="F:DNA clamp loader activity"/>
    <property type="evidence" value="ECO:0007669"/>
    <property type="project" value="UniProtKB-UniRule"/>
</dbReference>
<feature type="region of interest" description="Disordered" evidence="9">
    <location>
        <begin position="796"/>
        <end position="873"/>
    </location>
</feature>
<evidence type="ECO:0000259" key="10">
    <source>
        <dbReference type="PROSITE" id="PS50172"/>
    </source>
</evidence>
<dbReference type="Pfam" id="PF00533">
    <property type="entry name" value="BRCT"/>
    <property type="match status" value="1"/>
</dbReference>
<feature type="compositionally biased region" description="Basic and acidic residues" evidence="9">
    <location>
        <begin position="119"/>
        <end position="140"/>
    </location>
</feature>
<organism evidence="11 12">
    <name type="scientific">Dispira parvispora</name>
    <dbReference type="NCBI Taxonomy" id="1520584"/>
    <lineage>
        <taxon>Eukaryota</taxon>
        <taxon>Fungi</taxon>
        <taxon>Fungi incertae sedis</taxon>
        <taxon>Zoopagomycota</taxon>
        <taxon>Kickxellomycotina</taxon>
        <taxon>Dimargaritomycetes</taxon>
        <taxon>Dimargaritales</taxon>
        <taxon>Dimargaritaceae</taxon>
        <taxon>Dispira</taxon>
    </lineage>
</organism>
<dbReference type="InterPro" id="IPR001357">
    <property type="entry name" value="BRCT_dom"/>
</dbReference>
<dbReference type="EMBL" id="JANBPY010000691">
    <property type="protein sequence ID" value="KAJ1964514.1"/>
    <property type="molecule type" value="Genomic_DNA"/>
</dbReference>
<dbReference type="CDD" id="cd18140">
    <property type="entry name" value="HLD_clamp_RFC"/>
    <property type="match status" value="1"/>
</dbReference>
<reference evidence="11" key="1">
    <citation type="submission" date="2022-07" db="EMBL/GenBank/DDBJ databases">
        <title>Phylogenomic reconstructions and comparative analyses of Kickxellomycotina fungi.</title>
        <authorList>
            <person name="Reynolds N.K."/>
            <person name="Stajich J.E."/>
            <person name="Barry K."/>
            <person name="Grigoriev I.V."/>
            <person name="Crous P."/>
            <person name="Smith M.E."/>
        </authorList>
    </citation>
    <scope>NUCLEOTIDE SEQUENCE</scope>
    <source>
        <strain evidence="11">RSA 1196</strain>
    </source>
</reference>
<evidence type="ECO:0000256" key="4">
    <source>
        <dbReference type="ARBA" id="ARBA00022705"/>
    </source>
</evidence>
<dbReference type="PIRSF" id="PIRSF036578">
    <property type="entry name" value="RFC1"/>
    <property type="match status" value="1"/>
</dbReference>
<dbReference type="InterPro" id="IPR008921">
    <property type="entry name" value="DNA_pol3_clamp-load_cplx_C"/>
</dbReference>
<dbReference type="CDD" id="cd17752">
    <property type="entry name" value="BRCT_RFC1"/>
    <property type="match status" value="1"/>
</dbReference>
<dbReference type="GO" id="GO:0003677">
    <property type="term" value="F:DNA binding"/>
    <property type="evidence" value="ECO:0007669"/>
    <property type="project" value="InterPro"/>
</dbReference>
<evidence type="ECO:0000256" key="5">
    <source>
        <dbReference type="ARBA" id="ARBA00022741"/>
    </source>
</evidence>